<name>X1FXB4_9ZZZZ</name>
<dbReference type="InterPro" id="IPR022441">
    <property type="entry name" value="Para_beta_helix_rpt-2"/>
</dbReference>
<evidence type="ECO:0000313" key="2">
    <source>
        <dbReference type="EMBL" id="GAH33949.1"/>
    </source>
</evidence>
<evidence type="ECO:0000259" key="1">
    <source>
        <dbReference type="Pfam" id="PF05048"/>
    </source>
</evidence>
<dbReference type="InterPro" id="IPR007742">
    <property type="entry name" value="NosD_dom"/>
</dbReference>
<feature type="domain" description="Periplasmic copper-binding protein NosD beta helix" evidence="1">
    <location>
        <begin position="1"/>
        <end position="82"/>
    </location>
</feature>
<proteinExistence type="predicted"/>
<comment type="caution">
    <text evidence="2">The sequence shown here is derived from an EMBL/GenBank/DDBJ whole genome shotgun (WGS) entry which is preliminary data.</text>
</comment>
<sequence>IKLYESDYNRVFQNTINGNNGGLGVEYSYNNIIYMNSFSGNFQNIFSQNSNNYWNSQEPIVYYYNGITFENYLGNHWDDYYGSDLNYDGIGETDYNINGEYDNYPLIDDGNEYYKSSHIPSLFDGLYMESTTEMSYSSPITSKGTYSDLGNDIFKANMISNMGDGSYDLHHKTRIILFSEGVFNFGINVHAPFWIFPDVKIGDTILIAVASEGDHLFRVSSELLYNYRSSDTLEVWKLDDLTLPGGYLYFEKNTGLLV</sequence>
<dbReference type="EMBL" id="BARU01011851">
    <property type="protein sequence ID" value="GAH33949.1"/>
    <property type="molecule type" value="Genomic_DNA"/>
</dbReference>
<organism evidence="2">
    <name type="scientific">marine sediment metagenome</name>
    <dbReference type="NCBI Taxonomy" id="412755"/>
    <lineage>
        <taxon>unclassified sequences</taxon>
        <taxon>metagenomes</taxon>
        <taxon>ecological metagenomes</taxon>
    </lineage>
</organism>
<dbReference type="AlphaFoldDB" id="X1FXB4"/>
<dbReference type="Pfam" id="PF05048">
    <property type="entry name" value="NosD"/>
    <property type="match status" value="1"/>
</dbReference>
<protein>
    <recommendedName>
        <fullName evidence="1">Periplasmic copper-binding protein NosD beta helix domain-containing protein</fullName>
    </recommendedName>
</protein>
<feature type="non-terminal residue" evidence="2">
    <location>
        <position position="258"/>
    </location>
</feature>
<dbReference type="NCBIfam" id="TIGR03804">
    <property type="entry name" value="para_beta_helix"/>
    <property type="match status" value="1"/>
</dbReference>
<reference evidence="2" key="1">
    <citation type="journal article" date="2014" name="Front. Microbiol.">
        <title>High frequency of phylogenetically diverse reductive dehalogenase-homologous genes in deep subseafloor sedimentary metagenomes.</title>
        <authorList>
            <person name="Kawai M."/>
            <person name="Futagami T."/>
            <person name="Toyoda A."/>
            <person name="Takaki Y."/>
            <person name="Nishi S."/>
            <person name="Hori S."/>
            <person name="Arai W."/>
            <person name="Tsubouchi T."/>
            <person name="Morono Y."/>
            <person name="Uchiyama I."/>
            <person name="Ito T."/>
            <person name="Fujiyama A."/>
            <person name="Inagaki F."/>
            <person name="Takami H."/>
        </authorList>
    </citation>
    <scope>NUCLEOTIDE SEQUENCE</scope>
    <source>
        <strain evidence="2">Expedition CK06-06</strain>
    </source>
</reference>
<feature type="non-terminal residue" evidence="2">
    <location>
        <position position="1"/>
    </location>
</feature>
<accession>X1FXB4</accession>
<gene>
    <name evidence="2" type="ORF">S03H2_22107</name>
</gene>